<gene>
    <name evidence="2" type="ORF">ARMOST_17405</name>
</gene>
<proteinExistence type="predicted"/>
<dbReference type="AlphaFoldDB" id="A0A284RYW5"/>
<protein>
    <submittedName>
        <fullName evidence="2">Uncharacterized protein</fullName>
    </submittedName>
</protein>
<dbReference type="Proteomes" id="UP000219338">
    <property type="component" value="Unassembled WGS sequence"/>
</dbReference>
<accession>A0A284RYW5</accession>
<keyword evidence="1" id="KW-0472">Membrane</keyword>
<feature type="transmembrane region" description="Helical" evidence="1">
    <location>
        <begin position="67"/>
        <end position="90"/>
    </location>
</feature>
<reference evidence="3" key="1">
    <citation type="journal article" date="2017" name="Nat. Ecol. Evol.">
        <title>Genome expansion and lineage-specific genetic innovations in the forest pathogenic fungi Armillaria.</title>
        <authorList>
            <person name="Sipos G."/>
            <person name="Prasanna A.N."/>
            <person name="Walter M.C."/>
            <person name="O'Connor E."/>
            <person name="Balint B."/>
            <person name="Krizsan K."/>
            <person name="Kiss B."/>
            <person name="Hess J."/>
            <person name="Varga T."/>
            <person name="Slot J."/>
            <person name="Riley R."/>
            <person name="Boka B."/>
            <person name="Rigling D."/>
            <person name="Barry K."/>
            <person name="Lee J."/>
            <person name="Mihaltcheva S."/>
            <person name="LaButti K."/>
            <person name="Lipzen A."/>
            <person name="Waldron R."/>
            <person name="Moloney N.M."/>
            <person name="Sperisen C."/>
            <person name="Kredics L."/>
            <person name="Vagvoelgyi C."/>
            <person name="Patrignani A."/>
            <person name="Fitzpatrick D."/>
            <person name="Nagy I."/>
            <person name="Doyle S."/>
            <person name="Anderson J.B."/>
            <person name="Grigoriev I.V."/>
            <person name="Gueldener U."/>
            <person name="Muensterkoetter M."/>
            <person name="Nagy L.G."/>
        </authorList>
    </citation>
    <scope>NUCLEOTIDE SEQUENCE [LARGE SCALE GENOMIC DNA]</scope>
    <source>
        <strain evidence="3">C18/9</strain>
    </source>
</reference>
<feature type="transmembrane region" description="Helical" evidence="1">
    <location>
        <begin position="33"/>
        <end position="55"/>
    </location>
</feature>
<dbReference type="EMBL" id="FUEG01000022">
    <property type="protein sequence ID" value="SJL13954.1"/>
    <property type="molecule type" value="Genomic_DNA"/>
</dbReference>
<organism evidence="2 3">
    <name type="scientific">Armillaria ostoyae</name>
    <name type="common">Armillaria root rot fungus</name>
    <dbReference type="NCBI Taxonomy" id="47428"/>
    <lineage>
        <taxon>Eukaryota</taxon>
        <taxon>Fungi</taxon>
        <taxon>Dikarya</taxon>
        <taxon>Basidiomycota</taxon>
        <taxon>Agaricomycotina</taxon>
        <taxon>Agaricomycetes</taxon>
        <taxon>Agaricomycetidae</taxon>
        <taxon>Agaricales</taxon>
        <taxon>Marasmiineae</taxon>
        <taxon>Physalacriaceae</taxon>
        <taxon>Armillaria</taxon>
    </lineage>
</organism>
<evidence type="ECO:0000256" key="1">
    <source>
        <dbReference type="SAM" id="Phobius"/>
    </source>
</evidence>
<dbReference type="OrthoDB" id="2873242at2759"/>
<sequence>MATITHPRTATPELTDSEIEAIFVNLDAVFNSIMLNAFLHGLYTRVVAVTLWAVASRNNCQDYRRPHFLVFTILLLYIVATVQGGCGPLFRHIGSDSRSAPGALKNKFANSSL</sequence>
<keyword evidence="3" id="KW-1185">Reference proteome</keyword>
<evidence type="ECO:0000313" key="2">
    <source>
        <dbReference type="EMBL" id="SJL13954.1"/>
    </source>
</evidence>
<keyword evidence="1" id="KW-0812">Transmembrane</keyword>
<evidence type="ECO:0000313" key="3">
    <source>
        <dbReference type="Proteomes" id="UP000219338"/>
    </source>
</evidence>
<keyword evidence="1" id="KW-1133">Transmembrane helix</keyword>
<name>A0A284RYW5_ARMOS</name>